<accession>A0A8J4QPX5</accession>
<dbReference type="Proteomes" id="UP000737018">
    <property type="component" value="Unassembled WGS sequence"/>
</dbReference>
<organism evidence="1 2">
    <name type="scientific">Castanea mollissima</name>
    <name type="common">Chinese chestnut</name>
    <dbReference type="NCBI Taxonomy" id="60419"/>
    <lineage>
        <taxon>Eukaryota</taxon>
        <taxon>Viridiplantae</taxon>
        <taxon>Streptophyta</taxon>
        <taxon>Embryophyta</taxon>
        <taxon>Tracheophyta</taxon>
        <taxon>Spermatophyta</taxon>
        <taxon>Magnoliopsida</taxon>
        <taxon>eudicotyledons</taxon>
        <taxon>Gunneridae</taxon>
        <taxon>Pentapetalae</taxon>
        <taxon>rosids</taxon>
        <taxon>fabids</taxon>
        <taxon>Fagales</taxon>
        <taxon>Fagaceae</taxon>
        <taxon>Castanea</taxon>
    </lineage>
</organism>
<keyword evidence="2" id="KW-1185">Reference proteome</keyword>
<comment type="caution">
    <text evidence="1">The sequence shown here is derived from an EMBL/GenBank/DDBJ whole genome shotgun (WGS) entry which is preliminary data.</text>
</comment>
<sequence length="114" mass="12545">MIQDTTRAIVNFFAFSSEIMRATFALLAFRFATCSLSNVVAVRACACFDSSLATSTTCSNHLNLVITIGVIVAPRVQQMLVSKHLKNLHALLSSLTNSDKYKTSYQMYEVLGKS</sequence>
<evidence type="ECO:0000313" key="2">
    <source>
        <dbReference type="Proteomes" id="UP000737018"/>
    </source>
</evidence>
<gene>
    <name evidence="1" type="ORF">CMV_020875</name>
</gene>
<reference evidence="1" key="1">
    <citation type="submission" date="2020-03" db="EMBL/GenBank/DDBJ databases">
        <title>Castanea mollissima Vanexum genome sequencing.</title>
        <authorList>
            <person name="Staton M."/>
        </authorList>
    </citation>
    <scope>NUCLEOTIDE SEQUENCE</scope>
    <source>
        <tissue evidence="1">Leaf</tissue>
    </source>
</reference>
<dbReference type="AlphaFoldDB" id="A0A8J4QPX5"/>
<name>A0A8J4QPX5_9ROSI</name>
<protein>
    <submittedName>
        <fullName evidence="1">Uncharacterized protein</fullName>
    </submittedName>
</protein>
<dbReference type="OrthoDB" id="10482511at2759"/>
<proteinExistence type="predicted"/>
<evidence type="ECO:0000313" key="1">
    <source>
        <dbReference type="EMBL" id="KAF3953705.1"/>
    </source>
</evidence>
<dbReference type="EMBL" id="JRKL02003970">
    <property type="protein sequence ID" value="KAF3953705.1"/>
    <property type="molecule type" value="Genomic_DNA"/>
</dbReference>